<sequence length="207" mass="24939">MLDFLENAIYNTKDTLDYDNLKEYESYNTAKYKSNNIYAKNKCLSERIKTIYTKDWLSTLSKDTQEAYIGDIHIFMEQWKETLQENHQNIQSFVASFCKKVGCIGLKIKYVNSIDNEMNILISNAIIEIRGYNTVFLHNQRVQDRLLFLLRQWYIISHSQYNSFNVLLRSYMRYIEINIRYFYVYDTSDAYFDKQPCRRDIHALRQI</sequence>
<dbReference type="OrthoDB" id="10015392at2"/>
<proteinExistence type="predicted"/>
<organism evidence="1 2">
    <name type="scientific">Helicobacter trogontum</name>
    <dbReference type="NCBI Taxonomy" id="50960"/>
    <lineage>
        <taxon>Bacteria</taxon>
        <taxon>Pseudomonadati</taxon>
        <taxon>Campylobacterota</taxon>
        <taxon>Epsilonproteobacteria</taxon>
        <taxon>Campylobacterales</taxon>
        <taxon>Helicobacteraceae</taxon>
        <taxon>Helicobacter</taxon>
    </lineage>
</organism>
<evidence type="ECO:0000313" key="2">
    <source>
        <dbReference type="Proteomes" id="UP000029878"/>
    </source>
</evidence>
<comment type="caution">
    <text evidence="1">The sequence shown here is derived from an EMBL/GenBank/DDBJ whole genome shotgun (WGS) entry which is preliminary data.</text>
</comment>
<name>A0A4U8S240_9HELI</name>
<dbReference type="AlphaFoldDB" id="A0A4U8S240"/>
<dbReference type="EMBL" id="JRPL02000046">
    <property type="protein sequence ID" value="TLD79784.1"/>
    <property type="molecule type" value="Genomic_DNA"/>
</dbReference>
<dbReference type="RefSeq" id="WP_034346663.1">
    <property type="nucleotide sequence ID" value="NZ_FZNG01000057.1"/>
</dbReference>
<evidence type="ECO:0000313" key="1">
    <source>
        <dbReference type="EMBL" id="TLD79784.1"/>
    </source>
</evidence>
<dbReference type="Proteomes" id="UP000029878">
    <property type="component" value="Unassembled WGS sequence"/>
</dbReference>
<protein>
    <submittedName>
        <fullName evidence="1">Uncharacterized protein</fullName>
    </submittedName>
</protein>
<accession>A0A4U8S240</accession>
<reference evidence="1 2" key="1">
    <citation type="journal article" date="2014" name="Genome Announc.">
        <title>Draft genome sequences of eight enterohepatic helicobacter species isolated from both laboratory and wild rodents.</title>
        <authorList>
            <person name="Sheh A."/>
            <person name="Shen Z."/>
            <person name="Fox J.G."/>
        </authorList>
    </citation>
    <scope>NUCLEOTIDE SEQUENCE [LARGE SCALE GENOMIC DNA]</scope>
    <source>
        <strain evidence="1 2">ATCC 700114</strain>
    </source>
</reference>
<gene>
    <name evidence="1" type="ORF">LS81_010135</name>
</gene>